<evidence type="ECO:0000256" key="1">
    <source>
        <dbReference type="ARBA" id="ARBA00022723"/>
    </source>
</evidence>
<dbReference type="InterPro" id="IPR003914">
    <property type="entry name" value="Rabaptin"/>
</dbReference>
<dbReference type="GO" id="GO:0005096">
    <property type="term" value="F:GTPase activator activity"/>
    <property type="evidence" value="ECO:0007669"/>
    <property type="project" value="InterPro"/>
</dbReference>
<dbReference type="GO" id="GO:0008270">
    <property type="term" value="F:zinc ion binding"/>
    <property type="evidence" value="ECO:0007669"/>
    <property type="project" value="UniProtKB-KW"/>
</dbReference>
<dbReference type="Gene3D" id="3.30.40.10">
    <property type="entry name" value="Zinc/RING finger domain, C3HC4 (zinc finger)"/>
    <property type="match status" value="1"/>
</dbReference>
<dbReference type="InterPro" id="IPR000306">
    <property type="entry name" value="Znf_FYVE"/>
</dbReference>
<evidence type="ECO:0000313" key="8">
    <source>
        <dbReference type="Proteomes" id="UP000492821"/>
    </source>
</evidence>
<dbReference type="Proteomes" id="UP000492821">
    <property type="component" value="Unassembled WGS sequence"/>
</dbReference>
<dbReference type="Gene3D" id="1.20.5.730">
    <property type="entry name" value="Single helix bin"/>
    <property type="match status" value="1"/>
</dbReference>
<feature type="coiled-coil region" evidence="5">
    <location>
        <begin position="218"/>
        <end position="346"/>
    </location>
</feature>
<dbReference type="PROSITE" id="PS50178">
    <property type="entry name" value="ZF_FYVE"/>
    <property type="match status" value="1"/>
</dbReference>
<feature type="compositionally biased region" description="Polar residues" evidence="6">
    <location>
        <begin position="1"/>
        <end position="13"/>
    </location>
</feature>
<dbReference type="SUPFAM" id="SSF103652">
    <property type="entry name" value="G protein-binding domain"/>
    <property type="match status" value="1"/>
</dbReference>
<accession>A0A7E4UW71</accession>
<evidence type="ECO:0000256" key="6">
    <source>
        <dbReference type="SAM" id="MobiDB-lite"/>
    </source>
</evidence>
<dbReference type="PANTHER" id="PTHR31179">
    <property type="entry name" value="RAB GTPASE-BINDING EFFECTOR PROTEIN"/>
    <property type="match status" value="1"/>
</dbReference>
<feature type="region of interest" description="Disordered" evidence="6">
    <location>
        <begin position="1"/>
        <end position="60"/>
    </location>
</feature>
<evidence type="ECO:0000256" key="3">
    <source>
        <dbReference type="ARBA" id="ARBA00022833"/>
    </source>
</evidence>
<dbReference type="PANTHER" id="PTHR31179:SF7">
    <property type="entry name" value="FYVE-TYPE DOMAIN-CONTAINING PROTEIN"/>
    <property type="match status" value="1"/>
</dbReference>
<dbReference type="SUPFAM" id="SSF57903">
    <property type="entry name" value="FYVE/PHD zinc finger"/>
    <property type="match status" value="1"/>
</dbReference>
<keyword evidence="8" id="KW-1185">Reference proteome</keyword>
<keyword evidence="2 4" id="KW-0863">Zinc-finger</keyword>
<dbReference type="GO" id="GO:0006897">
    <property type="term" value="P:endocytosis"/>
    <property type="evidence" value="ECO:0007669"/>
    <property type="project" value="InterPro"/>
</dbReference>
<name>A0A7E4UW71_PANRE</name>
<dbReference type="InterPro" id="IPR011011">
    <property type="entry name" value="Znf_FYVE_PHD"/>
</dbReference>
<dbReference type="InterPro" id="IPR013083">
    <property type="entry name" value="Znf_RING/FYVE/PHD"/>
</dbReference>
<evidence type="ECO:0000256" key="5">
    <source>
        <dbReference type="SAM" id="Coils"/>
    </source>
</evidence>
<reference evidence="9" key="2">
    <citation type="submission" date="2020-10" db="UniProtKB">
        <authorList>
            <consortium name="WormBaseParasite"/>
        </authorList>
    </citation>
    <scope>IDENTIFICATION</scope>
</reference>
<evidence type="ECO:0000259" key="7">
    <source>
        <dbReference type="PROSITE" id="PS50178"/>
    </source>
</evidence>
<proteinExistence type="predicted"/>
<organism evidence="8 9">
    <name type="scientific">Panagrellus redivivus</name>
    <name type="common">Microworm</name>
    <dbReference type="NCBI Taxonomy" id="6233"/>
    <lineage>
        <taxon>Eukaryota</taxon>
        <taxon>Metazoa</taxon>
        <taxon>Ecdysozoa</taxon>
        <taxon>Nematoda</taxon>
        <taxon>Chromadorea</taxon>
        <taxon>Rhabditida</taxon>
        <taxon>Tylenchina</taxon>
        <taxon>Panagrolaimomorpha</taxon>
        <taxon>Panagrolaimoidea</taxon>
        <taxon>Panagrolaimidae</taxon>
        <taxon>Panagrellus</taxon>
    </lineage>
</organism>
<dbReference type="WBParaSite" id="Pan_g13263.t1">
    <property type="protein sequence ID" value="Pan_g13263.t1"/>
    <property type="gene ID" value="Pan_g13263"/>
</dbReference>
<dbReference type="SMART" id="SM00064">
    <property type="entry name" value="FYVE"/>
    <property type="match status" value="1"/>
</dbReference>
<reference evidence="8" key="1">
    <citation type="journal article" date="2013" name="Genetics">
        <title>The draft genome and transcriptome of Panagrellus redivivus are shaped by the harsh demands of a free-living lifestyle.</title>
        <authorList>
            <person name="Srinivasan J."/>
            <person name="Dillman A.R."/>
            <person name="Macchietto M.G."/>
            <person name="Heikkinen L."/>
            <person name="Lakso M."/>
            <person name="Fracchia K.M."/>
            <person name="Antoshechkin I."/>
            <person name="Mortazavi A."/>
            <person name="Wong G."/>
            <person name="Sternberg P.W."/>
        </authorList>
    </citation>
    <scope>NUCLEOTIDE SEQUENCE [LARGE SCALE GENOMIC DNA]</scope>
    <source>
        <strain evidence="8">MT8872</strain>
    </source>
</reference>
<sequence>MADTAQSSASPGSEDNPIVVDVVDAPPVPEEDASLPSVSPIKEALTPEPDGSSPTPPSMEEYLNLKEELSAVKQLANRYENELSGERVHIKELQEEWTKKSAQVDERTRDYVIRHESLVDKQTAMTDKLKLVRDKMTREYTNVCNMFTQLEKDFVLTKRRYEELLGGTKEKAAQLRDQPIDLPQNIEQLQFMCLQLKEELIVERAAKEHLMSVSKDDIAIAQEQARAEMEDKMQLRAELTAQIEALNKDLNSSRATLNTIYGENREMRDLQNIQRQYQDQIDKLEAQLKTVVDERTIAYNAVAEWRNKCQKLQAELDTSETVQKDFVRLSQNLQIQLEKIRQAEQEVRWQFDEDVFNCNKCDTGFSSRVLKLHCNHCGKIFCSPCLSQSVPSGPNHRPAKVCDVCHTLLNRDSAPFFAKSGNQ</sequence>
<keyword evidence="5" id="KW-0175">Coiled coil</keyword>
<dbReference type="InterPro" id="IPR015390">
    <property type="entry name" value="Rabaptin_Rab5-bd_dom"/>
</dbReference>
<dbReference type="Pfam" id="PF01363">
    <property type="entry name" value="FYVE"/>
    <property type="match status" value="1"/>
</dbReference>
<keyword evidence="1" id="KW-0479">Metal-binding</keyword>
<dbReference type="Pfam" id="PF09311">
    <property type="entry name" value="Rab5-bind"/>
    <property type="match status" value="1"/>
</dbReference>
<keyword evidence="3" id="KW-0862">Zinc</keyword>
<feature type="domain" description="FYVE-type" evidence="7">
    <location>
        <begin position="352"/>
        <end position="410"/>
    </location>
</feature>
<evidence type="ECO:0000256" key="2">
    <source>
        <dbReference type="ARBA" id="ARBA00022771"/>
    </source>
</evidence>
<dbReference type="InterPro" id="IPR017455">
    <property type="entry name" value="Znf_FYVE-rel"/>
</dbReference>
<feature type="coiled-coil region" evidence="5">
    <location>
        <begin position="62"/>
        <end position="96"/>
    </location>
</feature>
<evidence type="ECO:0000313" key="9">
    <source>
        <dbReference type="WBParaSite" id="Pan_g13263.t1"/>
    </source>
</evidence>
<evidence type="ECO:0000256" key="4">
    <source>
        <dbReference type="PROSITE-ProRule" id="PRU00091"/>
    </source>
</evidence>
<protein>
    <submittedName>
        <fullName evidence="9">FYVE-type domain-containing protein</fullName>
    </submittedName>
</protein>
<dbReference type="AlphaFoldDB" id="A0A7E4UW71"/>
<dbReference type="FunFam" id="1.20.5.730:FF:000005">
    <property type="entry name" value="RABaptiN (Rab effector)"/>
    <property type="match status" value="1"/>
</dbReference>
<dbReference type="CDD" id="cd15739">
    <property type="entry name" value="FYVE_RABE_unchar"/>
    <property type="match status" value="1"/>
</dbReference>